<protein>
    <submittedName>
        <fullName evidence="2">CDP-glucose 4,6-dehydratase</fullName>
        <ecNumber evidence="2">4.2.1.45</ecNumber>
    </submittedName>
</protein>
<reference evidence="2 3" key="1">
    <citation type="submission" date="2018-10" db="EMBL/GenBank/DDBJ databases">
        <title>Phylogenomics of Brevibacillus.</title>
        <authorList>
            <person name="Dunlap C."/>
        </authorList>
    </citation>
    <scope>NUCLEOTIDE SEQUENCE [LARGE SCALE GENOMIC DNA]</scope>
    <source>
        <strain evidence="2 3">JCM 15085</strain>
    </source>
</reference>
<evidence type="ECO:0000313" key="3">
    <source>
        <dbReference type="Proteomes" id="UP000281915"/>
    </source>
</evidence>
<dbReference type="Pfam" id="PF16363">
    <property type="entry name" value="GDP_Man_Dehyd"/>
    <property type="match status" value="1"/>
</dbReference>
<dbReference type="Gene3D" id="3.90.25.10">
    <property type="entry name" value="UDP-galactose 4-epimerase, domain 1"/>
    <property type="match status" value="1"/>
</dbReference>
<keyword evidence="2" id="KW-0456">Lyase</keyword>
<dbReference type="Gene3D" id="3.40.50.720">
    <property type="entry name" value="NAD(P)-binding Rossmann-like Domain"/>
    <property type="match status" value="1"/>
</dbReference>
<dbReference type="EC" id="4.2.1.45" evidence="2"/>
<evidence type="ECO:0000313" key="2">
    <source>
        <dbReference type="EMBL" id="RNB86136.1"/>
    </source>
</evidence>
<dbReference type="AlphaFoldDB" id="A0A3M8DDL5"/>
<dbReference type="RefSeq" id="WP_122911644.1">
    <property type="nucleotide sequence ID" value="NZ_RHHT01000002.1"/>
</dbReference>
<comment type="caution">
    <text evidence="2">The sequence shown here is derived from an EMBL/GenBank/DDBJ whole genome shotgun (WGS) entry which is preliminary data.</text>
</comment>
<evidence type="ECO:0000259" key="1">
    <source>
        <dbReference type="Pfam" id="PF16363"/>
    </source>
</evidence>
<feature type="domain" description="NAD(P)-binding" evidence="1">
    <location>
        <begin position="13"/>
        <end position="330"/>
    </location>
</feature>
<sequence>MVNSSFWHKKRVLVTGHTGFKGAWLSIWLHAMGAEVTGYALEPPTDPSLFRLAGVGQLVHTITADIRDRGMLEQVILQAKPEIIFHLAAQSLVRQGYQHPVETYETNVLGTVYLLEAVRLACQQGVPIRAVINVTSDKCYENREWVWGYREQDALGGRDPYSSSKACAELVTASYRNSFFSAVETAGIAIASARAGNVIGGGDWAADRLIPDCLSSLMNGKRIKLRYPEAVRPWQHVLEPLGGYLLLAERMCENTVRFSKSYNFGPDERDTRTVAWVVQKLCEKWGAAAELEIEREDNWPEASLLKLDCSRAKEELGWNPRWSIEQALEQIVEWTKDSQMGKNLQEICKKQIQIYMEAAPQ</sequence>
<dbReference type="NCBIfam" id="TIGR02622">
    <property type="entry name" value="CDP_4_6_dhtase"/>
    <property type="match status" value="1"/>
</dbReference>
<dbReference type="GO" id="GO:0047733">
    <property type="term" value="F:CDP-glucose 4,6-dehydratase activity"/>
    <property type="evidence" value="ECO:0007669"/>
    <property type="project" value="UniProtKB-EC"/>
</dbReference>
<dbReference type="InterPro" id="IPR036291">
    <property type="entry name" value="NAD(P)-bd_dom_sf"/>
</dbReference>
<dbReference type="InterPro" id="IPR016040">
    <property type="entry name" value="NAD(P)-bd_dom"/>
</dbReference>
<name>A0A3M8DDL5_9BACL</name>
<accession>A0A3M8DDL5</accession>
<dbReference type="Proteomes" id="UP000281915">
    <property type="component" value="Unassembled WGS sequence"/>
</dbReference>
<gene>
    <name evidence="2" type="primary">rfbG</name>
    <name evidence="2" type="ORF">EDM58_00870</name>
</gene>
<organism evidence="2 3">
    <name type="scientific">Brevibacillus panacihumi</name>
    <dbReference type="NCBI Taxonomy" id="497735"/>
    <lineage>
        <taxon>Bacteria</taxon>
        <taxon>Bacillati</taxon>
        <taxon>Bacillota</taxon>
        <taxon>Bacilli</taxon>
        <taxon>Bacillales</taxon>
        <taxon>Paenibacillaceae</taxon>
        <taxon>Brevibacillus</taxon>
    </lineage>
</organism>
<dbReference type="PANTHER" id="PTHR43000">
    <property type="entry name" value="DTDP-D-GLUCOSE 4,6-DEHYDRATASE-RELATED"/>
    <property type="match status" value="1"/>
</dbReference>
<proteinExistence type="predicted"/>
<dbReference type="EMBL" id="RHHT01000002">
    <property type="protein sequence ID" value="RNB86136.1"/>
    <property type="molecule type" value="Genomic_DNA"/>
</dbReference>
<dbReference type="CDD" id="cd05252">
    <property type="entry name" value="CDP_GD_SDR_e"/>
    <property type="match status" value="1"/>
</dbReference>
<dbReference type="InterPro" id="IPR013445">
    <property type="entry name" value="CDP_4_6_deHydtase"/>
</dbReference>
<dbReference type="SUPFAM" id="SSF51735">
    <property type="entry name" value="NAD(P)-binding Rossmann-fold domains"/>
    <property type="match status" value="1"/>
</dbReference>